<dbReference type="Pfam" id="PF13637">
    <property type="entry name" value="Ank_4"/>
    <property type="match status" value="1"/>
</dbReference>
<protein>
    <submittedName>
        <fullName evidence="5">Ankyrin repeat domain-containing protein</fullName>
    </submittedName>
</protein>
<evidence type="ECO:0000313" key="4">
    <source>
        <dbReference type="EMBL" id="MBE2987134.1"/>
    </source>
</evidence>
<dbReference type="InterPro" id="IPR036770">
    <property type="entry name" value="Ankyrin_rpt-contain_sf"/>
</dbReference>
<dbReference type="Proteomes" id="UP000650616">
    <property type="component" value="Unassembled WGS sequence"/>
</dbReference>
<keyword evidence="6" id="KW-1185">Reference proteome</keyword>
<accession>A0AAW3ZVW2</accession>
<evidence type="ECO:0000256" key="2">
    <source>
        <dbReference type="ARBA" id="ARBA00023043"/>
    </source>
</evidence>
<dbReference type="Proteomes" id="UP001318760">
    <property type="component" value="Unassembled WGS sequence"/>
</dbReference>
<keyword evidence="2 3" id="KW-0040">ANK repeat</keyword>
<organism evidence="5 6">
    <name type="scientific">Campylobacter californiensis</name>
    <dbReference type="NCBI Taxonomy" id="1032243"/>
    <lineage>
        <taxon>Bacteria</taxon>
        <taxon>Pseudomonadati</taxon>
        <taxon>Campylobacterota</taxon>
        <taxon>Epsilonproteobacteria</taxon>
        <taxon>Campylobacterales</taxon>
        <taxon>Campylobacteraceae</taxon>
        <taxon>Campylobacter</taxon>
    </lineage>
</organism>
<evidence type="ECO:0000313" key="6">
    <source>
        <dbReference type="Proteomes" id="UP000650616"/>
    </source>
</evidence>
<feature type="repeat" description="ANK" evidence="3">
    <location>
        <begin position="344"/>
        <end position="376"/>
    </location>
</feature>
<evidence type="ECO:0000313" key="5">
    <source>
        <dbReference type="EMBL" id="MBE3608829.1"/>
    </source>
</evidence>
<dbReference type="SMART" id="SM00248">
    <property type="entry name" value="ANK"/>
    <property type="match status" value="5"/>
</dbReference>
<feature type="repeat" description="ANK" evidence="3">
    <location>
        <begin position="286"/>
        <end position="314"/>
    </location>
</feature>
<sequence length="407" mass="46756">MKRLFLLFLLVFAPILLYALEFGCEELKNPKEFFKTKSQKYSLINDAIFYCDGSLLNLEHVNALFEVAKKIRGENRSCVGDSVYEENLNKFKWLLLEASFAPEIYAKSLKTPNESEEQKDAQMVYFRYWGTQSLYNFLKRREFLKLYNEAQTPLVKYYEQRGQDFGSAAYYATSVVNAFLTFAVGSEHKVKFDITPEQKMIIDKTVGYEQISSMLYSKSFSAFELSNMLNTALLYEREISVLEQILKRGADINFGDETALFYALKNLKNVEFLLKNGADVNHKNIFGKSVLFYAVQFGDVALTKFLLENGANANDFYIDQNTKNAILNLGDENFYNNTCALEHTLRSVFMHAASHANVEILELLIKHGADIYAVDELGFNAMDYAIINANEQNIKFLQDLKLEPKIK</sequence>
<dbReference type="PROSITE" id="PS50088">
    <property type="entry name" value="ANK_REPEAT"/>
    <property type="match status" value="2"/>
</dbReference>
<dbReference type="EMBL" id="LIWG01000015">
    <property type="protein sequence ID" value="MBE3608829.1"/>
    <property type="molecule type" value="Genomic_DNA"/>
</dbReference>
<dbReference type="Pfam" id="PF12796">
    <property type="entry name" value="Ank_2"/>
    <property type="match status" value="1"/>
</dbReference>
<dbReference type="RefSeq" id="WP_170017201.1">
    <property type="nucleotide sequence ID" value="NZ_CP012545.1"/>
</dbReference>
<evidence type="ECO:0000313" key="7">
    <source>
        <dbReference type="Proteomes" id="UP001318760"/>
    </source>
</evidence>
<name>A0AAW3ZVW2_9BACT</name>
<dbReference type="InterPro" id="IPR002110">
    <property type="entry name" value="Ankyrin_rpt"/>
</dbReference>
<reference evidence="4 7" key="2">
    <citation type="submission" date="2020-10" db="EMBL/GenBank/DDBJ databases">
        <title>Campylobacter californiensis sp. nov. isolated from cattle and feral swine in California.</title>
        <authorList>
            <person name="Miller W.G."/>
        </authorList>
    </citation>
    <scope>NUCLEOTIDE SEQUENCE [LARGE SCALE GENOMIC DNA]</scope>
    <source>
        <strain evidence="4 7">RM12919</strain>
    </source>
</reference>
<keyword evidence="1" id="KW-0677">Repeat</keyword>
<dbReference type="PANTHER" id="PTHR24126">
    <property type="entry name" value="ANKYRIN REPEAT, PH AND SEC7 DOMAIN CONTAINING PROTEIN SECG-RELATED"/>
    <property type="match status" value="1"/>
</dbReference>
<dbReference type="SUPFAM" id="SSF48403">
    <property type="entry name" value="Ankyrin repeat"/>
    <property type="match status" value="1"/>
</dbReference>
<gene>
    <name evidence="4" type="ORF">CCAL12919_08410</name>
    <name evidence="5" type="ORF">CCAL9337_08865</name>
</gene>
<reference evidence="5 6" key="1">
    <citation type="submission" date="2015-08" db="EMBL/GenBank/DDBJ databases">
        <title>Comparative genomics of the Campylobacter concisus group.</title>
        <authorList>
            <person name="Yee E."/>
            <person name="Chapman M.H."/>
            <person name="Huynh S."/>
            <person name="Bono J.L."/>
            <person name="On S.L."/>
            <person name="St Leger J."/>
            <person name="Foster G."/>
            <person name="Parker C.T."/>
            <person name="Miller W.G."/>
        </authorList>
    </citation>
    <scope>NUCLEOTIDE SEQUENCE [LARGE SCALE GENOMIC DNA]</scope>
    <source>
        <strain evidence="5 6">RM9337</strain>
    </source>
</reference>
<dbReference type="AlphaFoldDB" id="A0AAW3ZVW2"/>
<dbReference type="EMBL" id="JADBHS010000019">
    <property type="protein sequence ID" value="MBE2987134.1"/>
    <property type="molecule type" value="Genomic_DNA"/>
</dbReference>
<evidence type="ECO:0000256" key="3">
    <source>
        <dbReference type="PROSITE-ProRule" id="PRU00023"/>
    </source>
</evidence>
<proteinExistence type="predicted"/>
<dbReference type="PROSITE" id="PS50297">
    <property type="entry name" value="ANK_REP_REGION"/>
    <property type="match status" value="1"/>
</dbReference>
<evidence type="ECO:0000256" key="1">
    <source>
        <dbReference type="ARBA" id="ARBA00022737"/>
    </source>
</evidence>
<dbReference type="Gene3D" id="1.25.40.20">
    <property type="entry name" value="Ankyrin repeat-containing domain"/>
    <property type="match status" value="1"/>
</dbReference>
<comment type="caution">
    <text evidence="5">The sequence shown here is derived from an EMBL/GenBank/DDBJ whole genome shotgun (WGS) entry which is preliminary data.</text>
</comment>